<dbReference type="InterPro" id="IPR015943">
    <property type="entry name" value="WD40/YVTN_repeat-like_dom_sf"/>
</dbReference>
<dbReference type="PROSITE" id="PS00137">
    <property type="entry name" value="SUBTILASE_HIS"/>
    <property type="match status" value="1"/>
</dbReference>
<keyword evidence="5 7" id="KW-0720">Serine protease</keyword>
<evidence type="ECO:0000256" key="3">
    <source>
        <dbReference type="ARBA" id="ARBA00022670"/>
    </source>
</evidence>
<dbReference type="InterPro" id="IPR022398">
    <property type="entry name" value="Peptidase_S8_His-AS"/>
</dbReference>
<gene>
    <name evidence="12" type="ORF">APR03_004337</name>
</gene>
<evidence type="ECO:0000313" key="12">
    <source>
        <dbReference type="EMBL" id="MCP2266965.1"/>
    </source>
</evidence>
<feature type="region of interest" description="Disordered" evidence="8">
    <location>
        <begin position="362"/>
        <end position="384"/>
    </location>
</feature>
<evidence type="ECO:0000256" key="1">
    <source>
        <dbReference type="ARBA" id="ARBA00011073"/>
    </source>
</evidence>
<dbReference type="InterPro" id="IPR003137">
    <property type="entry name" value="PA_domain"/>
</dbReference>
<comment type="similarity">
    <text evidence="1 7">Belongs to the peptidase S8 family.</text>
</comment>
<dbReference type="Proteomes" id="UP001139493">
    <property type="component" value="Unassembled WGS sequence"/>
</dbReference>
<evidence type="ECO:0000259" key="10">
    <source>
        <dbReference type="Pfam" id="PF00082"/>
    </source>
</evidence>
<evidence type="ECO:0000259" key="11">
    <source>
        <dbReference type="Pfam" id="PF02225"/>
    </source>
</evidence>
<dbReference type="InterPro" id="IPR015500">
    <property type="entry name" value="Peptidase_S8_subtilisin-rel"/>
</dbReference>
<feature type="signal peptide" evidence="9">
    <location>
        <begin position="1"/>
        <end position="32"/>
    </location>
</feature>
<organism evidence="12 13">
    <name type="scientific">Promicromonospora thailandica</name>
    <dbReference type="NCBI Taxonomy" id="765201"/>
    <lineage>
        <taxon>Bacteria</taxon>
        <taxon>Bacillati</taxon>
        <taxon>Actinomycetota</taxon>
        <taxon>Actinomycetes</taxon>
        <taxon>Micrococcales</taxon>
        <taxon>Promicromonosporaceae</taxon>
        <taxon>Promicromonospora</taxon>
    </lineage>
</organism>
<dbReference type="InterPro" id="IPR036852">
    <property type="entry name" value="Peptidase_S8/S53_dom_sf"/>
</dbReference>
<dbReference type="InterPro" id="IPR023828">
    <property type="entry name" value="Peptidase_S8_Ser-AS"/>
</dbReference>
<feature type="domain" description="Peptidase S8/S53" evidence="10">
    <location>
        <begin position="183"/>
        <end position="615"/>
    </location>
</feature>
<keyword evidence="4 7" id="KW-0378">Hydrolase</keyword>
<evidence type="ECO:0000256" key="8">
    <source>
        <dbReference type="SAM" id="MobiDB-lite"/>
    </source>
</evidence>
<dbReference type="SUPFAM" id="SSF110296">
    <property type="entry name" value="Oligoxyloglucan reducing end-specific cellobiohydrolase"/>
    <property type="match status" value="2"/>
</dbReference>
<dbReference type="PANTHER" id="PTHR43806:SF65">
    <property type="entry name" value="SERINE PROTEASE APRX"/>
    <property type="match status" value="1"/>
</dbReference>
<keyword evidence="9" id="KW-0732">Signal</keyword>
<dbReference type="Gene3D" id="3.50.30.30">
    <property type="match status" value="1"/>
</dbReference>
<feature type="active site" description="Charge relay system" evidence="6 7">
    <location>
        <position position="231"/>
    </location>
</feature>
<keyword evidence="3 7" id="KW-0645">Protease</keyword>
<evidence type="ECO:0000256" key="2">
    <source>
        <dbReference type="ARBA" id="ARBA00022512"/>
    </source>
</evidence>
<dbReference type="InterPro" id="IPR013783">
    <property type="entry name" value="Ig-like_fold"/>
</dbReference>
<feature type="chain" id="PRO_5040924812" evidence="9">
    <location>
        <begin position="33"/>
        <end position="1564"/>
    </location>
</feature>
<evidence type="ECO:0000256" key="5">
    <source>
        <dbReference type="ARBA" id="ARBA00022825"/>
    </source>
</evidence>
<dbReference type="PRINTS" id="PR00723">
    <property type="entry name" value="SUBTILISIN"/>
</dbReference>
<keyword evidence="13" id="KW-1185">Reference proteome</keyword>
<dbReference type="Gene3D" id="2.130.10.10">
    <property type="entry name" value="YVTN repeat-like/Quinoprotein amine dehydrogenase"/>
    <property type="match status" value="4"/>
</dbReference>
<dbReference type="PROSITE" id="PS51892">
    <property type="entry name" value="SUBTILASE"/>
    <property type="match status" value="1"/>
</dbReference>
<evidence type="ECO:0000256" key="7">
    <source>
        <dbReference type="PROSITE-ProRule" id="PRU01240"/>
    </source>
</evidence>
<dbReference type="PANTHER" id="PTHR43806">
    <property type="entry name" value="PEPTIDASE S8"/>
    <property type="match status" value="1"/>
</dbReference>
<dbReference type="Gene3D" id="2.60.40.10">
    <property type="entry name" value="Immunoglobulins"/>
    <property type="match status" value="2"/>
</dbReference>
<reference evidence="12" key="1">
    <citation type="submission" date="2022-06" db="EMBL/GenBank/DDBJ databases">
        <title>Genomic Encyclopedia of Archaeal and Bacterial Type Strains, Phase II (KMG-II): from individual species to whole genera.</title>
        <authorList>
            <person name="Goeker M."/>
        </authorList>
    </citation>
    <scope>NUCLEOTIDE SEQUENCE</scope>
    <source>
        <strain evidence="12">DSM 26652</strain>
    </source>
</reference>
<feature type="active site" description="Charge relay system" evidence="6 7">
    <location>
        <position position="564"/>
    </location>
</feature>
<dbReference type="GO" id="GO:0005975">
    <property type="term" value="P:carbohydrate metabolic process"/>
    <property type="evidence" value="ECO:0007669"/>
    <property type="project" value="UniProtKB-ARBA"/>
</dbReference>
<evidence type="ECO:0000313" key="13">
    <source>
        <dbReference type="Proteomes" id="UP001139493"/>
    </source>
</evidence>
<feature type="active site" description="Charge relay system" evidence="6 7">
    <location>
        <position position="192"/>
    </location>
</feature>
<dbReference type="InterPro" id="IPR050131">
    <property type="entry name" value="Peptidase_S8_subtilisin-like"/>
</dbReference>
<proteinExistence type="inferred from homology"/>
<dbReference type="EMBL" id="JAMTCS010000015">
    <property type="protein sequence ID" value="MCP2266965.1"/>
    <property type="molecule type" value="Genomic_DNA"/>
</dbReference>
<evidence type="ECO:0000256" key="6">
    <source>
        <dbReference type="PIRSR" id="PIRSR615500-1"/>
    </source>
</evidence>
<name>A0A9X2G4I6_9MICO</name>
<feature type="domain" description="PA" evidence="11">
    <location>
        <begin position="387"/>
        <end position="458"/>
    </location>
</feature>
<dbReference type="Pfam" id="PF00082">
    <property type="entry name" value="Peptidase_S8"/>
    <property type="match status" value="1"/>
</dbReference>
<dbReference type="RefSeq" id="WP_253839267.1">
    <property type="nucleotide sequence ID" value="NZ_JAMTCS010000015.1"/>
</dbReference>
<sequence length="1564" mass="159684">MQPLFSGPRRGLLLGSTLVSASLVLSSGAAVAAPGTPPDTAPGDAPVRVVIELDTPTAADVVGQEELAAARAAGSVSASARSAFAADYRAAVEEVTDAQETVTTRIERAGVELEDAEAVTGLLSAVVATVDPADLAALRSAPGVARVTEAAAVRILGDEANIPATGAPHVWERDDADGVPVKGEGRTVAIIDTGIDYTLADLGGGFGPGHRVVDGYDFANDDADPMDDHMHGTHVAGIVGAGGDNLTGMAPDVTLTPWKALDYRGSGTTDDLLLALEAATDPLGEHPADVVNMSLGTPGDGTDPLGRASTAAARQGVVVVAAAGNSGPYGQSIGSPAAAEGVIAVGAQVTGVSDPTLTLLGTGPRGTRRPLDVTRFPMSANPPAKGVTARLVDVGDGLEEEDYEQAGDVRGAIVVMQSLTVGTLGEVLGPHLLQAQLAEEHGAVAALLYSPSPTDPGGDGGVGPQGTASVLSGGGFDLRRESLVMMNIDSSLYQTFKDEVAAGTARGTIGAVDQTDRVTDFSSRGPSDAMTLKPEIVAPGFEIMSDIPADLEVEGNQYRLSGTSMAAPHVAGAAALLAQARPELSGEQLRATLVGSAQPLDSADADASPSTQGAGRLDVAAAVDQRVTASPDALSLGLADMGSTPTRTSTVVLRNSGKKAVTVRLAAEPSADSTGTAKLSARSVRIAAGRSASVELTVTPQAGGVIDAETSGVLVGTASDGGTVRVPYALYVRPLQVQSSPTLATGSSEVFVYAPMAPEAPPTVRATAPSGAQYTTALTTVSGNPGWFRGTVPLDEPGTYGLDARATIAGRTVTGTGGVQAEGSDQAGAWEQVGLSGAARELATSPTAPGTGLAMIGSGVHPFVTTDQGATWERVRSMPVADGWGIPVADTATPGGFYVALNGTAGRVVLDPSYSGRIVHTADAGRTWTVLPFPDVAIEELVAQGDALAAVTPDGLYLSRDGGQRWRRVAPAWTGFVNGAAFAGDDLLIATLDGVYRVADVLSGGSEVIQTYATTDYIDRPQGVVADGSAAVVVLGDGVSMTSRDSGATWTKGADTDQSYVTVTTLTEGTVYAMGLTTYSTSTDLGTTWETHPLPVYGPLATDVDHWPGTPADHLVVAMEGAGYYTTQDGEEWTKTGVSGSDVSDVHAGVDAEGEPVLRAVDYEGLHQRSLADLDEGTQDWGSIGHEGIIGRQVTAVTQSPLGDHDVWAVGSSANGLGRILTTGAGGADADLEVVGPNSGYAPTTVAVSPHAEDTVLVGYEADGAAGLMVSTDRFETWTTYNHRMLVEQIVPDPSDARRVWLATSSGAYRSDDLGKTLTRLTEDPARSVWVDPADPRHVVVGELPGIRVSRDGGKTFADAEVPNTSAGVTSFASVEVPDGPAAGRELLVAGAARWRPYGLAANGAGVLVSADGGATWVPASQGLTAMSVRSLTVSPDGAWLYAGTDEGGVHRTAVADLVPGDLLPGTTSTEIAAPASVHLLEPFLVRVTVSAQDETPSGRVKVTVAREGDRHPYERTVTLRKGKAEVLVPPLLKAGDWTITASYAGTDDLGASEATSALEVRRR</sequence>
<keyword evidence="2" id="KW-0134">Cell wall</keyword>
<dbReference type="GO" id="GO:0004252">
    <property type="term" value="F:serine-type endopeptidase activity"/>
    <property type="evidence" value="ECO:0007669"/>
    <property type="project" value="UniProtKB-UniRule"/>
</dbReference>
<dbReference type="Gene3D" id="3.40.50.200">
    <property type="entry name" value="Peptidase S8/S53 domain"/>
    <property type="match status" value="2"/>
</dbReference>
<accession>A0A9X2G4I6</accession>
<dbReference type="Pfam" id="PF02225">
    <property type="entry name" value="PA"/>
    <property type="match status" value="1"/>
</dbReference>
<dbReference type="InterPro" id="IPR046450">
    <property type="entry name" value="PA_dom_sf"/>
</dbReference>
<dbReference type="SUPFAM" id="SSF52743">
    <property type="entry name" value="Subtilisin-like"/>
    <property type="match status" value="1"/>
</dbReference>
<dbReference type="PROSITE" id="PS00138">
    <property type="entry name" value="SUBTILASE_SER"/>
    <property type="match status" value="1"/>
</dbReference>
<comment type="caution">
    <text evidence="12">The sequence shown here is derived from an EMBL/GenBank/DDBJ whole genome shotgun (WGS) entry which is preliminary data.</text>
</comment>
<evidence type="ECO:0000256" key="4">
    <source>
        <dbReference type="ARBA" id="ARBA00022801"/>
    </source>
</evidence>
<evidence type="ECO:0000256" key="9">
    <source>
        <dbReference type="SAM" id="SignalP"/>
    </source>
</evidence>
<dbReference type="GO" id="GO:0006508">
    <property type="term" value="P:proteolysis"/>
    <property type="evidence" value="ECO:0007669"/>
    <property type="project" value="UniProtKB-KW"/>
</dbReference>
<dbReference type="InterPro" id="IPR000209">
    <property type="entry name" value="Peptidase_S8/S53_dom"/>
</dbReference>
<keyword evidence="2" id="KW-0964">Secreted</keyword>
<protein>
    <submittedName>
        <fullName evidence="12">PA domain-containing protein</fullName>
    </submittedName>
</protein>
<dbReference type="SUPFAM" id="SSF52025">
    <property type="entry name" value="PA domain"/>
    <property type="match status" value="1"/>
</dbReference>